<dbReference type="Proteomes" id="UP000673691">
    <property type="component" value="Unassembled WGS sequence"/>
</dbReference>
<keyword evidence="1" id="KW-0343">GTPase activation</keyword>
<protein>
    <submittedName>
        <fullName evidence="4">Rho GTPase activation protein</fullName>
    </submittedName>
</protein>
<evidence type="ECO:0000256" key="2">
    <source>
        <dbReference type="SAM" id="MobiDB-lite"/>
    </source>
</evidence>
<name>A0A8H7ZTZ7_9FUNG</name>
<dbReference type="OrthoDB" id="437889at2759"/>
<evidence type="ECO:0000259" key="3">
    <source>
        <dbReference type="PROSITE" id="PS50238"/>
    </source>
</evidence>
<dbReference type="InterPro" id="IPR000198">
    <property type="entry name" value="RhoGAP_dom"/>
</dbReference>
<evidence type="ECO:0000313" key="5">
    <source>
        <dbReference type="Proteomes" id="UP000673691"/>
    </source>
</evidence>
<feature type="compositionally biased region" description="Acidic residues" evidence="2">
    <location>
        <begin position="14"/>
        <end position="24"/>
    </location>
</feature>
<dbReference type="GO" id="GO:0005096">
    <property type="term" value="F:GTPase activator activity"/>
    <property type="evidence" value="ECO:0007669"/>
    <property type="project" value="UniProtKB-KW"/>
</dbReference>
<dbReference type="EMBL" id="JAEFCI010006786">
    <property type="protein sequence ID" value="KAG5459476.1"/>
    <property type="molecule type" value="Genomic_DNA"/>
</dbReference>
<dbReference type="AlphaFoldDB" id="A0A8H7ZTZ7"/>
<evidence type="ECO:0000256" key="1">
    <source>
        <dbReference type="ARBA" id="ARBA00022468"/>
    </source>
</evidence>
<dbReference type="SMART" id="SM00324">
    <property type="entry name" value="RhoGAP"/>
    <property type="match status" value="1"/>
</dbReference>
<sequence length="339" mass="35231">MADATALSPLDDGAGCEEQEDEDGSQSTAAAPPRVPGLRAVVEQIDGTRDLERYVLAAGSTAAASAAAAAQGRGAMLRKADVLSHEYGTPARGGGGAASLPRPIFGVDLAEQLQRDEREGPPILVKCARAIEAHAIRTQGLYRISGSSAEVQALRALFDRNYDHVELTRPASGGSSTASAAAETEAGAGAVAGAGPGDLVDGTAGGAGLLCNPHSIAGVLKLYFRELPDPLLTSAAYAGFVDAARIADGAARVVAMHDRVNALPDANYATLRCLMRHLHAVQAHQRHNRMGVSNLGIIFGPTLMGSPPAAADLLNDMTHQCRVVETILENYRLIFEPDE</sequence>
<keyword evidence="5" id="KW-1185">Reference proteome</keyword>
<dbReference type="GO" id="GO:0005737">
    <property type="term" value="C:cytoplasm"/>
    <property type="evidence" value="ECO:0007669"/>
    <property type="project" value="TreeGrafter"/>
</dbReference>
<dbReference type="InterPro" id="IPR008936">
    <property type="entry name" value="Rho_GTPase_activation_prot"/>
</dbReference>
<feature type="domain" description="Rho-GAP" evidence="3">
    <location>
        <begin position="107"/>
        <end position="335"/>
    </location>
</feature>
<dbReference type="SUPFAM" id="SSF48350">
    <property type="entry name" value="GTPase activation domain, GAP"/>
    <property type="match status" value="1"/>
</dbReference>
<dbReference type="PROSITE" id="PS50238">
    <property type="entry name" value="RHOGAP"/>
    <property type="match status" value="1"/>
</dbReference>
<comment type="caution">
    <text evidence="4">The sequence shown here is derived from an EMBL/GenBank/DDBJ whole genome shotgun (WGS) entry which is preliminary data.</text>
</comment>
<feature type="region of interest" description="Disordered" evidence="2">
    <location>
        <begin position="1"/>
        <end position="37"/>
    </location>
</feature>
<evidence type="ECO:0000313" key="4">
    <source>
        <dbReference type="EMBL" id="KAG5459476.1"/>
    </source>
</evidence>
<accession>A0A8H7ZTZ7</accession>
<dbReference type="Gene3D" id="1.10.555.10">
    <property type="entry name" value="Rho GTPase activation protein"/>
    <property type="match status" value="1"/>
</dbReference>
<proteinExistence type="predicted"/>
<dbReference type="PANTHER" id="PTHR23176:SF134">
    <property type="entry name" value="RHO-TYPE GTPASE-ACTIVATING PROTEIN"/>
    <property type="match status" value="1"/>
</dbReference>
<dbReference type="Pfam" id="PF00620">
    <property type="entry name" value="RhoGAP"/>
    <property type="match status" value="2"/>
</dbReference>
<dbReference type="InterPro" id="IPR050729">
    <property type="entry name" value="Rho-GAP"/>
</dbReference>
<dbReference type="PANTHER" id="PTHR23176">
    <property type="entry name" value="RHO/RAC/CDC GTPASE-ACTIVATING PROTEIN"/>
    <property type="match status" value="1"/>
</dbReference>
<organism evidence="4 5">
    <name type="scientific">Olpidium bornovanus</name>
    <dbReference type="NCBI Taxonomy" id="278681"/>
    <lineage>
        <taxon>Eukaryota</taxon>
        <taxon>Fungi</taxon>
        <taxon>Fungi incertae sedis</taxon>
        <taxon>Olpidiomycota</taxon>
        <taxon>Olpidiomycotina</taxon>
        <taxon>Olpidiomycetes</taxon>
        <taxon>Olpidiales</taxon>
        <taxon>Olpidiaceae</taxon>
        <taxon>Olpidium</taxon>
    </lineage>
</organism>
<gene>
    <name evidence="4" type="ORF">BJ554DRAFT_116</name>
</gene>
<dbReference type="GO" id="GO:0007165">
    <property type="term" value="P:signal transduction"/>
    <property type="evidence" value="ECO:0007669"/>
    <property type="project" value="InterPro"/>
</dbReference>
<reference evidence="4 5" key="1">
    <citation type="journal article" name="Sci. Rep.">
        <title>Genome-scale phylogenetic analyses confirm Olpidium as the closest living zoosporic fungus to the non-flagellated, terrestrial fungi.</title>
        <authorList>
            <person name="Chang Y."/>
            <person name="Rochon D."/>
            <person name="Sekimoto S."/>
            <person name="Wang Y."/>
            <person name="Chovatia M."/>
            <person name="Sandor L."/>
            <person name="Salamov A."/>
            <person name="Grigoriev I.V."/>
            <person name="Stajich J.E."/>
            <person name="Spatafora J.W."/>
        </authorList>
    </citation>
    <scope>NUCLEOTIDE SEQUENCE [LARGE SCALE GENOMIC DNA]</scope>
    <source>
        <strain evidence="4">S191</strain>
    </source>
</reference>